<dbReference type="Pfam" id="PF07045">
    <property type="entry name" value="DUF1330"/>
    <property type="match status" value="1"/>
</dbReference>
<dbReference type="EMBL" id="JACVXA010000011">
    <property type="protein sequence ID" value="MBE3637679.1"/>
    <property type="molecule type" value="Genomic_DNA"/>
</dbReference>
<dbReference type="InterPro" id="IPR010753">
    <property type="entry name" value="DUF1330"/>
</dbReference>
<evidence type="ECO:0000259" key="1">
    <source>
        <dbReference type="Pfam" id="PF07045"/>
    </source>
</evidence>
<protein>
    <submittedName>
        <fullName evidence="2">DUF1330 domain-containing protein</fullName>
    </submittedName>
</protein>
<dbReference type="Proteomes" id="UP000609121">
    <property type="component" value="Unassembled WGS sequence"/>
</dbReference>
<organism evidence="2 3">
    <name type="scientific">Mangrovicoccus algicola</name>
    <dbReference type="NCBI Taxonomy" id="2771008"/>
    <lineage>
        <taxon>Bacteria</taxon>
        <taxon>Pseudomonadati</taxon>
        <taxon>Pseudomonadota</taxon>
        <taxon>Alphaproteobacteria</taxon>
        <taxon>Rhodobacterales</taxon>
        <taxon>Paracoccaceae</taxon>
        <taxon>Mangrovicoccus</taxon>
    </lineage>
</organism>
<dbReference type="Gene3D" id="3.30.70.100">
    <property type="match status" value="1"/>
</dbReference>
<gene>
    <name evidence="2" type="ORF">ICN82_05590</name>
</gene>
<comment type="caution">
    <text evidence="2">The sequence shown here is derived from an EMBL/GenBank/DDBJ whole genome shotgun (WGS) entry which is preliminary data.</text>
</comment>
<dbReference type="AlphaFoldDB" id="A0A8J7CUM1"/>
<reference evidence="2" key="1">
    <citation type="submission" date="2020-09" db="EMBL/GenBank/DDBJ databases">
        <title>A novel bacterium of genus Mangrovicoccus, isolated from South China Sea.</title>
        <authorList>
            <person name="Huang H."/>
            <person name="Mo K."/>
            <person name="Hu Y."/>
        </authorList>
    </citation>
    <scope>NUCLEOTIDE SEQUENCE</scope>
    <source>
        <strain evidence="2">HB182678</strain>
    </source>
</reference>
<evidence type="ECO:0000313" key="3">
    <source>
        <dbReference type="Proteomes" id="UP000609121"/>
    </source>
</evidence>
<accession>A0A8J7CUM1</accession>
<keyword evidence="3" id="KW-1185">Reference proteome</keyword>
<feature type="domain" description="DUF1330" evidence="1">
    <location>
        <begin position="3"/>
        <end position="92"/>
    </location>
</feature>
<dbReference type="RefSeq" id="WP_193180591.1">
    <property type="nucleotide sequence ID" value="NZ_JACVXA010000011.1"/>
</dbReference>
<dbReference type="InterPro" id="IPR011008">
    <property type="entry name" value="Dimeric_a/b-barrel"/>
</dbReference>
<name>A0A8J7CUM1_9RHOB</name>
<evidence type="ECO:0000313" key="2">
    <source>
        <dbReference type="EMBL" id="MBE3637679.1"/>
    </source>
</evidence>
<dbReference type="SUPFAM" id="SSF54909">
    <property type="entry name" value="Dimeric alpha+beta barrel"/>
    <property type="match status" value="1"/>
</dbReference>
<dbReference type="PANTHER" id="PTHR41521:SF4">
    <property type="entry name" value="BLR0684 PROTEIN"/>
    <property type="match status" value="1"/>
</dbReference>
<proteinExistence type="predicted"/>
<sequence>MAALWITHVNVTNEEEYGKYVKLAGPALEKYGAKFLARGTRYKWMEGNERPRNVVLRFDSIEAAEACYNSPEYQHALSFAEGAAERDMVFVEIIED</sequence>
<dbReference type="PANTHER" id="PTHR41521">
    <property type="match status" value="1"/>
</dbReference>